<comment type="caution">
    <text evidence="1">The sequence shown here is derived from an EMBL/GenBank/DDBJ whole genome shotgun (WGS) entry which is preliminary data.</text>
</comment>
<evidence type="ECO:0000313" key="1">
    <source>
        <dbReference type="EMBL" id="KAF3536711.1"/>
    </source>
</evidence>
<dbReference type="Proteomes" id="UP000712600">
    <property type="component" value="Unassembled WGS sequence"/>
</dbReference>
<proteinExistence type="predicted"/>
<reference evidence="1" key="1">
    <citation type="submission" date="2019-12" db="EMBL/GenBank/DDBJ databases">
        <title>Genome sequencing and annotation of Brassica cretica.</title>
        <authorList>
            <person name="Studholme D.J."/>
            <person name="Sarris P."/>
        </authorList>
    </citation>
    <scope>NUCLEOTIDE SEQUENCE</scope>
    <source>
        <strain evidence="1">PFS-109/04</strain>
        <tissue evidence="1">Leaf</tissue>
    </source>
</reference>
<protein>
    <recommendedName>
        <fullName evidence="3">Yippee domain-containing protein</fullName>
    </recommendedName>
</protein>
<dbReference type="EMBL" id="QGKX02001290">
    <property type="protein sequence ID" value="KAF3536711.1"/>
    <property type="molecule type" value="Genomic_DNA"/>
</dbReference>
<name>A0A8S9Q6R2_BRACR</name>
<gene>
    <name evidence="1" type="ORF">F2Q69_00022238</name>
</gene>
<accession>A0A8S9Q6R2</accession>
<evidence type="ECO:0008006" key="3">
    <source>
        <dbReference type="Google" id="ProtNLM"/>
    </source>
</evidence>
<organism evidence="1 2">
    <name type="scientific">Brassica cretica</name>
    <name type="common">Mustard</name>
    <dbReference type="NCBI Taxonomy" id="69181"/>
    <lineage>
        <taxon>Eukaryota</taxon>
        <taxon>Viridiplantae</taxon>
        <taxon>Streptophyta</taxon>
        <taxon>Embryophyta</taxon>
        <taxon>Tracheophyta</taxon>
        <taxon>Spermatophyta</taxon>
        <taxon>Magnoliopsida</taxon>
        <taxon>eudicotyledons</taxon>
        <taxon>Gunneridae</taxon>
        <taxon>Pentapetalae</taxon>
        <taxon>rosids</taxon>
        <taxon>malvids</taxon>
        <taxon>Brassicales</taxon>
        <taxon>Brassicaceae</taxon>
        <taxon>Brassiceae</taxon>
        <taxon>Brassica</taxon>
    </lineage>
</organism>
<dbReference type="AlphaFoldDB" id="A0A8S9Q6R2"/>
<evidence type="ECO:0000313" key="2">
    <source>
        <dbReference type="Proteomes" id="UP000712600"/>
    </source>
</evidence>
<sequence length="52" mass="5834">MLLLARRDTVADAPISLLHCTSCTTMLQNLKSDLHVGALMYNLWLVTHSYAM</sequence>